<organism evidence="2 3">
    <name type="scientific">Lactuca virosa</name>
    <dbReference type="NCBI Taxonomy" id="75947"/>
    <lineage>
        <taxon>Eukaryota</taxon>
        <taxon>Viridiplantae</taxon>
        <taxon>Streptophyta</taxon>
        <taxon>Embryophyta</taxon>
        <taxon>Tracheophyta</taxon>
        <taxon>Spermatophyta</taxon>
        <taxon>Magnoliopsida</taxon>
        <taxon>eudicotyledons</taxon>
        <taxon>Gunneridae</taxon>
        <taxon>Pentapetalae</taxon>
        <taxon>asterids</taxon>
        <taxon>campanulids</taxon>
        <taxon>Asterales</taxon>
        <taxon>Asteraceae</taxon>
        <taxon>Cichorioideae</taxon>
        <taxon>Cichorieae</taxon>
        <taxon>Lactucinae</taxon>
        <taxon>Lactuca</taxon>
    </lineage>
</organism>
<name>A0AAU9P3T5_9ASTR</name>
<keyword evidence="1" id="KW-0472">Membrane</keyword>
<keyword evidence="1" id="KW-1133">Transmembrane helix</keyword>
<reference evidence="2 3" key="1">
    <citation type="submission" date="2022-01" db="EMBL/GenBank/DDBJ databases">
        <authorList>
            <person name="Xiong W."/>
            <person name="Schranz E."/>
        </authorList>
    </citation>
    <scope>NUCLEOTIDE SEQUENCE [LARGE SCALE GENOMIC DNA]</scope>
</reference>
<dbReference type="Proteomes" id="UP001157418">
    <property type="component" value="Unassembled WGS sequence"/>
</dbReference>
<dbReference type="EMBL" id="CAKMRJ010005523">
    <property type="protein sequence ID" value="CAH1444799.1"/>
    <property type="molecule type" value="Genomic_DNA"/>
</dbReference>
<keyword evidence="3" id="KW-1185">Reference proteome</keyword>
<feature type="transmembrane region" description="Helical" evidence="1">
    <location>
        <begin position="56"/>
        <end position="79"/>
    </location>
</feature>
<gene>
    <name evidence="2" type="ORF">LVIROSA_LOCUS30607</name>
</gene>
<proteinExistence type="predicted"/>
<accession>A0AAU9P3T5</accession>
<keyword evidence="1" id="KW-0812">Transmembrane</keyword>
<comment type="caution">
    <text evidence="2">The sequence shown here is derived from an EMBL/GenBank/DDBJ whole genome shotgun (WGS) entry which is preliminary data.</text>
</comment>
<evidence type="ECO:0000256" key="1">
    <source>
        <dbReference type="SAM" id="Phobius"/>
    </source>
</evidence>
<evidence type="ECO:0000313" key="2">
    <source>
        <dbReference type="EMBL" id="CAH1444799.1"/>
    </source>
</evidence>
<protein>
    <submittedName>
        <fullName evidence="2">Uncharacterized protein</fullName>
    </submittedName>
</protein>
<dbReference type="AlphaFoldDB" id="A0AAU9P3T5"/>
<evidence type="ECO:0000313" key="3">
    <source>
        <dbReference type="Proteomes" id="UP001157418"/>
    </source>
</evidence>
<sequence length="123" mass="13428">MNHDRLLLSRTNSCNSTTTIIPSNDISSTYFIPDPPSSTGDKPLFGRGSSVGYGCYIPIFNISIFLWSILNIVSTAAIIRWINLPTQLSLTSSLSRKVTDTLFGFEPSISSSKISPSSLPRVQ</sequence>